<dbReference type="Proteomes" id="UP000251960">
    <property type="component" value="Chromosome 6"/>
</dbReference>
<keyword evidence="2" id="KW-1133">Transmembrane helix</keyword>
<feature type="compositionally biased region" description="Low complexity" evidence="1">
    <location>
        <begin position="87"/>
        <end position="97"/>
    </location>
</feature>
<keyword evidence="2" id="KW-0472">Membrane</keyword>
<name>A0A3L6EC47_MAIZE</name>
<comment type="caution">
    <text evidence="3">The sequence shown here is derived from an EMBL/GenBank/DDBJ whole genome shotgun (WGS) entry which is preliminary data.</text>
</comment>
<feature type="transmembrane region" description="Helical" evidence="2">
    <location>
        <begin position="12"/>
        <end position="35"/>
    </location>
</feature>
<sequence>MTTTNPTAILSVVLLIAGVAVMLVAHILVVFWALLRGLGSRGSSQHAANQEDRVETAAAGDCPAASSLRFLAMSTSRLPQTEKRPGLRGLPRGVRGR</sequence>
<organism evidence="3">
    <name type="scientific">Zea mays</name>
    <name type="common">Maize</name>
    <dbReference type="NCBI Taxonomy" id="4577"/>
    <lineage>
        <taxon>Eukaryota</taxon>
        <taxon>Viridiplantae</taxon>
        <taxon>Streptophyta</taxon>
        <taxon>Embryophyta</taxon>
        <taxon>Tracheophyta</taxon>
        <taxon>Spermatophyta</taxon>
        <taxon>Magnoliopsida</taxon>
        <taxon>Liliopsida</taxon>
        <taxon>Poales</taxon>
        <taxon>Poaceae</taxon>
        <taxon>PACMAD clade</taxon>
        <taxon>Panicoideae</taxon>
        <taxon>Andropogonodae</taxon>
        <taxon>Andropogoneae</taxon>
        <taxon>Tripsacinae</taxon>
        <taxon>Zea</taxon>
    </lineage>
</organism>
<dbReference type="ExpressionAtlas" id="A0A3L6EC47">
    <property type="expression patterns" value="baseline"/>
</dbReference>
<reference evidence="3" key="1">
    <citation type="journal article" date="2018" name="Nat. Genet.">
        <title>Extensive intraspecific gene order and gene structural variations between Mo17 and other maize genomes.</title>
        <authorList>
            <person name="Sun S."/>
            <person name="Zhou Y."/>
            <person name="Chen J."/>
            <person name="Shi J."/>
            <person name="Zhao H."/>
            <person name="Zhao H."/>
            <person name="Song W."/>
            <person name="Zhang M."/>
            <person name="Cui Y."/>
            <person name="Dong X."/>
            <person name="Liu H."/>
            <person name="Ma X."/>
            <person name="Jiao Y."/>
            <person name="Wang B."/>
            <person name="Wei X."/>
            <person name="Stein J.C."/>
            <person name="Glaubitz J.C."/>
            <person name="Lu F."/>
            <person name="Yu G."/>
            <person name="Liang C."/>
            <person name="Fengler K."/>
            <person name="Li B."/>
            <person name="Rafalski A."/>
            <person name="Schnable P.S."/>
            <person name="Ware D.H."/>
            <person name="Buckler E.S."/>
            <person name="Lai J."/>
        </authorList>
    </citation>
    <scope>NUCLEOTIDE SEQUENCE [LARGE SCALE GENOMIC DNA]</scope>
    <source>
        <tissue evidence="3">Seedling</tissue>
    </source>
</reference>
<proteinExistence type="predicted"/>
<feature type="region of interest" description="Disordered" evidence="1">
    <location>
        <begin position="74"/>
        <end position="97"/>
    </location>
</feature>
<evidence type="ECO:0000256" key="2">
    <source>
        <dbReference type="SAM" id="Phobius"/>
    </source>
</evidence>
<accession>A0A3L6EC47</accession>
<protein>
    <submittedName>
        <fullName evidence="3">Uncharacterized protein</fullName>
    </submittedName>
</protein>
<dbReference type="AlphaFoldDB" id="A0A3L6EC47"/>
<evidence type="ECO:0000313" key="3">
    <source>
        <dbReference type="EMBL" id="PWZ18599.1"/>
    </source>
</evidence>
<gene>
    <name evidence="3" type="ORF">Zm00014a_023574</name>
</gene>
<dbReference type="EMBL" id="NCVQ01000007">
    <property type="protein sequence ID" value="PWZ18599.1"/>
    <property type="molecule type" value="Genomic_DNA"/>
</dbReference>
<evidence type="ECO:0000256" key="1">
    <source>
        <dbReference type="SAM" id="MobiDB-lite"/>
    </source>
</evidence>
<keyword evidence="2" id="KW-0812">Transmembrane</keyword>